<dbReference type="Proteomes" id="UP001255856">
    <property type="component" value="Unassembled WGS sequence"/>
</dbReference>
<dbReference type="InterPro" id="IPR009730">
    <property type="entry name" value="MFAP1_C"/>
</dbReference>
<evidence type="ECO:0000256" key="1">
    <source>
        <dbReference type="SAM" id="MobiDB-lite"/>
    </source>
</evidence>
<sequence>MGNETRELVAARLAAEAAEEAAAREAPRGAADVDTDDERDEEAAYEAWRLRELSRIARDRGEREREAAEAAERERWRGLTEEERVRELAARGKAAEAEKPKKKWRFLQKYWHRGAFFQDAGDTQAAEPPAVGDLAGRDFSAPTGEDLFDRESMPKVMQKRNFGRRGQTKWTHLVDQDTTTWDSPWMQKDNIREKFNKKLAGTEEVFTRPTRTKT</sequence>
<feature type="domain" description="Micro-fibrillar-associated protein 1 C-terminal" evidence="2">
    <location>
        <begin position="4"/>
        <end position="178"/>
    </location>
</feature>
<comment type="caution">
    <text evidence="3">The sequence shown here is derived from an EMBL/GenBank/DDBJ whole genome shotgun (WGS) entry which is preliminary data.</text>
</comment>
<feature type="region of interest" description="Disordered" evidence="1">
    <location>
        <begin position="17"/>
        <end position="41"/>
    </location>
</feature>
<evidence type="ECO:0000313" key="4">
    <source>
        <dbReference type="Proteomes" id="UP001255856"/>
    </source>
</evidence>
<protein>
    <recommendedName>
        <fullName evidence="2">Micro-fibrillar-associated protein 1 C-terminal domain-containing protein</fullName>
    </recommendedName>
</protein>
<feature type="region of interest" description="Disordered" evidence="1">
    <location>
        <begin position="123"/>
        <end position="147"/>
    </location>
</feature>
<reference evidence="3" key="1">
    <citation type="submission" date="2021-01" db="EMBL/GenBank/DDBJ databases">
        <authorList>
            <person name="Eckstrom K.M.E."/>
        </authorList>
    </citation>
    <scope>NUCLEOTIDE SEQUENCE</scope>
    <source>
        <strain evidence="3">UVCC 0001</strain>
    </source>
</reference>
<gene>
    <name evidence="3" type="ORF">QBZ16_003022</name>
</gene>
<dbReference type="AlphaFoldDB" id="A0AAD9IKJ5"/>
<evidence type="ECO:0000259" key="2">
    <source>
        <dbReference type="Pfam" id="PF06991"/>
    </source>
</evidence>
<accession>A0AAD9IKJ5</accession>
<proteinExistence type="predicted"/>
<keyword evidence="4" id="KW-1185">Reference proteome</keyword>
<dbReference type="Pfam" id="PF06991">
    <property type="entry name" value="MFAP1"/>
    <property type="match status" value="1"/>
</dbReference>
<name>A0AAD9IKJ5_PROWI</name>
<dbReference type="PANTHER" id="PTHR15327">
    <property type="entry name" value="MICROFIBRIL-ASSOCIATED PROTEIN"/>
    <property type="match status" value="1"/>
</dbReference>
<evidence type="ECO:0000313" key="3">
    <source>
        <dbReference type="EMBL" id="KAK2079331.1"/>
    </source>
</evidence>
<dbReference type="InterPro" id="IPR033194">
    <property type="entry name" value="MFAP1"/>
</dbReference>
<organism evidence="3 4">
    <name type="scientific">Prototheca wickerhamii</name>
    <dbReference type="NCBI Taxonomy" id="3111"/>
    <lineage>
        <taxon>Eukaryota</taxon>
        <taxon>Viridiplantae</taxon>
        <taxon>Chlorophyta</taxon>
        <taxon>core chlorophytes</taxon>
        <taxon>Trebouxiophyceae</taxon>
        <taxon>Chlorellales</taxon>
        <taxon>Chlorellaceae</taxon>
        <taxon>Prototheca</taxon>
    </lineage>
</organism>
<dbReference type="EMBL" id="JASFZW010000003">
    <property type="protein sequence ID" value="KAK2079331.1"/>
    <property type="molecule type" value="Genomic_DNA"/>
</dbReference>